<dbReference type="AlphaFoldDB" id="A0A2R6VWN9"/>
<evidence type="ECO:0000313" key="3">
    <source>
        <dbReference type="EMBL" id="PTQ26022.1"/>
    </source>
</evidence>
<dbReference type="PANTHER" id="PTHR46798:SF3">
    <property type="entry name" value="RING FINGER FAMILY PROTEIN"/>
    <property type="match status" value="1"/>
</dbReference>
<gene>
    <name evidence="3" type="ORF">MARPO_YB0002</name>
</gene>
<dbReference type="SUPFAM" id="SSF57850">
    <property type="entry name" value="RING/U-box"/>
    <property type="match status" value="1"/>
</dbReference>
<sequence>MDTRSEMLLKDCIRRVLEHADLNIMNKQKVLLLASEDRSLDSNLLGYENVNGQVPPWSNMPTCVKRKDAGTSQEAKTLTCSICLDVVLIHDGDSSITKLVCGHWFHFDCIALAFMAKGAMQCPNCRHVEKVH</sequence>
<evidence type="ECO:0000256" key="1">
    <source>
        <dbReference type="PROSITE-ProRule" id="PRU00175"/>
    </source>
</evidence>
<dbReference type="Gene3D" id="3.30.40.10">
    <property type="entry name" value="Zinc/RING finger domain, C3HC4 (zinc finger)"/>
    <property type="match status" value="1"/>
</dbReference>
<keyword evidence="1" id="KW-0862">Zinc</keyword>
<keyword evidence="1" id="KW-0479">Metal-binding</keyword>
<dbReference type="SMART" id="SM00184">
    <property type="entry name" value="RING"/>
    <property type="match status" value="1"/>
</dbReference>
<feature type="domain" description="RING-type" evidence="2">
    <location>
        <begin position="80"/>
        <end position="126"/>
    </location>
</feature>
<organism evidence="3 4">
    <name type="scientific">Marchantia polymorpha</name>
    <name type="common">Common liverwort</name>
    <name type="synonym">Marchantia aquatica</name>
    <dbReference type="NCBI Taxonomy" id="3197"/>
    <lineage>
        <taxon>Eukaryota</taxon>
        <taxon>Viridiplantae</taxon>
        <taxon>Streptophyta</taxon>
        <taxon>Embryophyta</taxon>
        <taxon>Marchantiophyta</taxon>
        <taxon>Marchantiopsida</taxon>
        <taxon>Marchantiidae</taxon>
        <taxon>Marchantiales</taxon>
        <taxon>Marchantiaceae</taxon>
        <taxon>Marchantia</taxon>
    </lineage>
</organism>
<dbReference type="GO" id="GO:0005634">
    <property type="term" value="C:nucleus"/>
    <property type="evidence" value="ECO:0000318"/>
    <property type="project" value="GO_Central"/>
</dbReference>
<dbReference type="PROSITE" id="PS50089">
    <property type="entry name" value="ZF_RING_2"/>
    <property type="match status" value="1"/>
</dbReference>
<dbReference type="GO" id="GO:0004842">
    <property type="term" value="F:ubiquitin-protein transferase activity"/>
    <property type="evidence" value="ECO:0000318"/>
    <property type="project" value="GO_Central"/>
</dbReference>
<protein>
    <recommendedName>
        <fullName evidence="2">RING-type domain-containing protein</fullName>
    </recommendedName>
</protein>
<reference evidence="3" key="1">
    <citation type="submission" date="2017-12" db="EMBL/GenBank/DDBJ databases">
        <title>WGS assembly of Marchantia polymorpha.</title>
        <authorList>
            <person name="Bowman J.L."/>
            <person name="Kohchi T."/>
            <person name="Yamato K.T."/>
            <person name="Jenkins J."/>
            <person name="Shu S."/>
            <person name="Ishizaki K."/>
            <person name="Yamaoka S."/>
            <person name="Nishihama R."/>
            <person name="Nakamura Y."/>
            <person name="Berger F."/>
            <person name="Adam C."/>
            <person name="Aki S.S."/>
            <person name="Althoff F."/>
            <person name="Araki T."/>
            <person name="Arteaga-Vazquez M.A."/>
            <person name="Balasubrmanian S."/>
            <person name="Bauer D."/>
            <person name="Boehm C.R."/>
            <person name="Briginshaw L."/>
            <person name="Caballero-Perez J."/>
            <person name="Catarino B."/>
            <person name="Chen F."/>
            <person name="Chiyoda S."/>
            <person name="Chovatia M."/>
            <person name="Davies K.M."/>
            <person name="Delmans M."/>
            <person name="Demura T."/>
            <person name="Dierschke T."/>
            <person name="Dolan L."/>
            <person name="Dorantes-Acosta A.E."/>
            <person name="Eklund D.M."/>
            <person name="Florent S.N."/>
            <person name="Flores-Sandoval E."/>
            <person name="Fujiyama A."/>
            <person name="Fukuzawa H."/>
            <person name="Galik B."/>
            <person name="Grimanelli D."/>
            <person name="Grimwood J."/>
            <person name="Grossniklaus U."/>
            <person name="Hamada T."/>
            <person name="Haseloff J."/>
            <person name="Hetherington A.J."/>
            <person name="Higo A."/>
            <person name="Hirakawa Y."/>
            <person name="Hundley H.N."/>
            <person name="Ikeda Y."/>
            <person name="Inoue K."/>
            <person name="Inoue S."/>
            <person name="Ishida S."/>
            <person name="Jia Q."/>
            <person name="Kakita M."/>
            <person name="Kanazawa T."/>
            <person name="Kawai Y."/>
            <person name="Kawashima T."/>
            <person name="Kennedy M."/>
            <person name="Kinose K."/>
            <person name="Kinoshita T."/>
            <person name="Kohara Y."/>
            <person name="Koide E."/>
            <person name="Komatsu K."/>
            <person name="Kopischke S."/>
            <person name="Kubo M."/>
            <person name="Kyozuka J."/>
            <person name="Lagercrantz U."/>
            <person name="Lin S.S."/>
            <person name="Lindquist E."/>
            <person name="Lipzen A.M."/>
            <person name="Lu C."/>
            <person name="Luna E.D."/>
            <person name="Martienssen R.A."/>
            <person name="Minamino N."/>
            <person name="Mizutani M."/>
            <person name="Mizutani M."/>
            <person name="Mochizuki N."/>
            <person name="Monte I."/>
            <person name="Mosher R."/>
            <person name="Nagasaki H."/>
            <person name="Nakagami H."/>
            <person name="Naramoto S."/>
            <person name="Nishitani K."/>
            <person name="Ohtani M."/>
            <person name="Okamoto T."/>
            <person name="Okumura M."/>
            <person name="Phillips J."/>
            <person name="Pollak B."/>
            <person name="Reinders A."/>
            <person name="Roevekamp M."/>
            <person name="Sano R."/>
            <person name="Sawa S."/>
            <person name="Schmid M.W."/>
            <person name="Shirakawa M."/>
            <person name="Solano R."/>
            <person name="Spunde A."/>
            <person name="Suetsugu N."/>
            <person name="Sugano S."/>
            <person name="Sugiyama A."/>
            <person name="Sun R."/>
            <person name="Suzuki Y."/>
            <person name="Takenaka M."/>
            <person name="Takezawa D."/>
            <person name="Tomogane H."/>
            <person name="Tsuzuki M."/>
            <person name="Ueda T."/>
            <person name="Umeda M."/>
            <person name="Ward J.M."/>
            <person name="Watanabe Y."/>
            <person name="Yazaki K."/>
            <person name="Yokoyama R."/>
            <person name="Yoshitake Y."/>
            <person name="Yotsui I."/>
            <person name="Zachgo S."/>
            <person name="Schmutz J."/>
        </authorList>
    </citation>
    <scope>NUCLEOTIDE SEQUENCE [LARGE SCALE GENOMIC DNA]</scope>
    <source>
        <strain evidence="3">Tak-1</strain>
    </source>
</reference>
<dbReference type="InterPro" id="IPR044274">
    <property type="entry name" value="RFI2"/>
</dbReference>
<dbReference type="Pfam" id="PF13639">
    <property type="entry name" value="zf-RING_2"/>
    <property type="match status" value="1"/>
</dbReference>
<keyword evidence="4" id="KW-1185">Reference proteome</keyword>
<name>A0A2R6VWN9_MARPO</name>
<dbReference type="PANTHER" id="PTHR46798">
    <property type="entry name" value="OS09G0511500 PROTEIN"/>
    <property type="match status" value="1"/>
</dbReference>
<proteinExistence type="predicted"/>
<dbReference type="GO" id="GO:0008270">
    <property type="term" value="F:zinc ion binding"/>
    <property type="evidence" value="ECO:0007669"/>
    <property type="project" value="UniProtKB-KW"/>
</dbReference>
<keyword evidence="1" id="KW-0863">Zinc-finger</keyword>
<dbReference type="InterPro" id="IPR001841">
    <property type="entry name" value="Znf_RING"/>
</dbReference>
<dbReference type="Proteomes" id="UP000244005">
    <property type="component" value="Chromosome Y"/>
</dbReference>
<accession>A0A2R6VWN9</accession>
<dbReference type="OrthoDB" id="8062037at2759"/>
<evidence type="ECO:0000313" key="4">
    <source>
        <dbReference type="Proteomes" id="UP000244005"/>
    </source>
</evidence>
<dbReference type="InterPro" id="IPR013083">
    <property type="entry name" value="Znf_RING/FYVE/PHD"/>
</dbReference>
<dbReference type="EMBL" id="KZ772945">
    <property type="protein sequence ID" value="PTQ26022.1"/>
    <property type="molecule type" value="Genomic_DNA"/>
</dbReference>
<evidence type="ECO:0000259" key="2">
    <source>
        <dbReference type="PROSITE" id="PS50089"/>
    </source>
</evidence>